<evidence type="ECO:0000256" key="1">
    <source>
        <dbReference type="SAM" id="Coils"/>
    </source>
</evidence>
<dbReference type="AlphaFoldDB" id="E4XZ39"/>
<dbReference type="EMBL" id="FN653372">
    <property type="protein sequence ID" value="CBY14901.1"/>
    <property type="molecule type" value="Genomic_DNA"/>
</dbReference>
<proteinExistence type="predicted"/>
<dbReference type="InParanoid" id="E4XZ39"/>
<evidence type="ECO:0000313" key="3">
    <source>
        <dbReference type="Proteomes" id="UP000001307"/>
    </source>
</evidence>
<keyword evidence="3" id="KW-1185">Reference proteome</keyword>
<dbReference type="OrthoDB" id="10497313at2759"/>
<protein>
    <submittedName>
        <fullName evidence="2">Uncharacterized protein</fullName>
    </submittedName>
</protein>
<accession>E4XZ39</accession>
<gene>
    <name evidence="2" type="ORF">GSOID_T00009993001</name>
</gene>
<keyword evidence="1" id="KW-0175">Coiled coil</keyword>
<sequence length="149" mass="17820">MSDTEEERLVKILEESRLAIKDASSRLDQITEERAERKIKELKQKVKDLVGFELEETREEIKTAYERQKETYRKITKNLDDIEECEKDKKLRIPNYDSFDGDFVKEMRLAVKKDVVKWVELRKKEEEAVLDICGINLFERFSCKFSHNI</sequence>
<organism evidence="2">
    <name type="scientific">Oikopleura dioica</name>
    <name type="common">Tunicate</name>
    <dbReference type="NCBI Taxonomy" id="34765"/>
    <lineage>
        <taxon>Eukaryota</taxon>
        <taxon>Metazoa</taxon>
        <taxon>Chordata</taxon>
        <taxon>Tunicata</taxon>
        <taxon>Appendicularia</taxon>
        <taxon>Copelata</taxon>
        <taxon>Oikopleuridae</taxon>
        <taxon>Oikopleura</taxon>
    </lineage>
</organism>
<dbReference type="Proteomes" id="UP000001307">
    <property type="component" value="Unassembled WGS sequence"/>
</dbReference>
<evidence type="ECO:0000313" key="2">
    <source>
        <dbReference type="EMBL" id="CBY14901.1"/>
    </source>
</evidence>
<name>E4XZ39_OIKDI</name>
<feature type="coiled-coil region" evidence="1">
    <location>
        <begin position="13"/>
        <end position="85"/>
    </location>
</feature>
<reference evidence="2" key="1">
    <citation type="journal article" date="2010" name="Science">
        <title>Plasticity of animal genome architecture unmasked by rapid evolution of a pelagic tunicate.</title>
        <authorList>
            <person name="Denoeud F."/>
            <person name="Henriet S."/>
            <person name="Mungpakdee S."/>
            <person name="Aury J.M."/>
            <person name="Da Silva C."/>
            <person name="Brinkmann H."/>
            <person name="Mikhaleva J."/>
            <person name="Olsen L.C."/>
            <person name="Jubin C."/>
            <person name="Canestro C."/>
            <person name="Bouquet J.M."/>
            <person name="Danks G."/>
            <person name="Poulain J."/>
            <person name="Campsteijn C."/>
            <person name="Adamski M."/>
            <person name="Cross I."/>
            <person name="Yadetie F."/>
            <person name="Muffato M."/>
            <person name="Louis A."/>
            <person name="Butcher S."/>
            <person name="Tsagkogeorga G."/>
            <person name="Konrad A."/>
            <person name="Singh S."/>
            <person name="Jensen M.F."/>
            <person name="Cong E.H."/>
            <person name="Eikeseth-Otteraa H."/>
            <person name="Noel B."/>
            <person name="Anthouard V."/>
            <person name="Porcel B.M."/>
            <person name="Kachouri-Lafond R."/>
            <person name="Nishino A."/>
            <person name="Ugolini M."/>
            <person name="Chourrout P."/>
            <person name="Nishida H."/>
            <person name="Aasland R."/>
            <person name="Huzurbazar S."/>
            <person name="Westhof E."/>
            <person name="Delsuc F."/>
            <person name="Lehrach H."/>
            <person name="Reinhardt R."/>
            <person name="Weissenbach J."/>
            <person name="Roy S.W."/>
            <person name="Artiguenave F."/>
            <person name="Postlethwait J.H."/>
            <person name="Manak J.R."/>
            <person name="Thompson E.M."/>
            <person name="Jaillon O."/>
            <person name="Du Pasquier L."/>
            <person name="Boudinot P."/>
            <person name="Liberles D.A."/>
            <person name="Volff J.N."/>
            <person name="Philippe H."/>
            <person name="Lenhard B."/>
            <person name="Roest Crollius H."/>
            <person name="Wincker P."/>
            <person name="Chourrout D."/>
        </authorList>
    </citation>
    <scope>NUCLEOTIDE SEQUENCE [LARGE SCALE GENOMIC DNA]</scope>
</reference>